<evidence type="ECO:0000256" key="10">
    <source>
        <dbReference type="ARBA" id="ARBA00023146"/>
    </source>
</evidence>
<keyword evidence="9 12" id="KW-0648">Protein biosynthesis</keyword>
<dbReference type="InterPro" id="IPR014729">
    <property type="entry name" value="Rossmann-like_a/b/a_fold"/>
</dbReference>
<comment type="subunit">
    <text evidence="12">Monomer.</text>
</comment>
<evidence type="ECO:0000256" key="8">
    <source>
        <dbReference type="ARBA" id="ARBA00022840"/>
    </source>
</evidence>
<feature type="domain" description="Methionyl/Leucyl tRNA synthetase" evidence="13">
    <location>
        <begin position="4"/>
        <end position="407"/>
    </location>
</feature>
<dbReference type="Gene3D" id="3.40.50.620">
    <property type="entry name" value="HUPs"/>
    <property type="match status" value="1"/>
</dbReference>
<dbReference type="InterPro" id="IPR009080">
    <property type="entry name" value="tRNAsynth_Ia_anticodon-bd"/>
</dbReference>
<dbReference type="SUPFAM" id="SSF47323">
    <property type="entry name" value="Anticodon-binding domain of a subclass of class I aminoacyl-tRNA synthetases"/>
    <property type="match status" value="1"/>
</dbReference>
<keyword evidence="4 12" id="KW-0963">Cytoplasm</keyword>
<proteinExistence type="inferred from homology"/>
<feature type="binding site" evidence="12">
    <location>
        <position position="156"/>
    </location>
    <ligand>
        <name>Zn(2+)</name>
        <dbReference type="ChEBI" id="CHEBI:29105"/>
    </ligand>
</feature>
<evidence type="ECO:0000259" key="13">
    <source>
        <dbReference type="Pfam" id="PF09334"/>
    </source>
</evidence>
<dbReference type="PANTHER" id="PTHR45765:SF1">
    <property type="entry name" value="METHIONINE--TRNA LIGASE, CYTOPLASMIC"/>
    <property type="match status" value="1"/>
</dbReference>
<evidence type="ECO:0000259" key="14">
    <source>
        <dbReference type="Pfam" id="PF19303"/>
    </source>
</evidence>
<evidence type="ECO:0000256" key="12">
    <source>
        <dbReference type="HAMAP-Rule" id="MF_00098"/>
    </source>
</evidence>
<evidence type="ECO:0000256" key="7">
    <source>
        <dbReference type="ARBA" id="ARBA00022833"/>
    </source>
</evidence>
<evidence type="ECO:0000256" key="3">
    <source>
        <dbReference type="ARBA" id="ARBA00008258"/>
    </source>
</evidence>
<dbReference type="GO" id="GO:0004825">
    <property type="term" value="F:methionine-tRNA ligase activity"/>
    <property type="evidence" value="ECO:0007669"/>
    <property type="project" value="UniProtKB-UniRule"/>
</dbReference>
<keyword evidence="8 12" id="KW-0067">ATP-binding</keyword>
<feature type="short sequence motif" description="'KMSKS' region" evidence="12">
    <location>
        <begin position="344"/>
        <end position="348"/>
    </location>
</feature>
<gene>
    <name evidence="12" type="primary">metG</name>
    <name evidence="15" type="ORF">AIOL_002856</name>
</gene>
<dbReference type="CDD" id="cd00814">
    <property type="entry name" value="MetRS_core"/>
    <property type="match status" value="1"/>
</dbReference>
<dbReference type="GO" id="GO:0046872">
    <property type="term" value="F:metal ion binding"/>
    <property type="evidence" value="ECO:0007669"/>
    <property type="project" value="UniProtKB-KW"/>
</dbReference>
<evidence type="ECO:0000256" key="5">
    <source>
        <dbReference type="ARBA" id="ARBA00022598"/>
    </source>
</evidence>
<dbReference type="InterPro" id="IPR033911">
    <property type="entry name" value="MetRS_core"/>
</dbReference>
<dbReference type="NCBIfam" id="TIGR00398">
    <property type="entry name" value="metG"/>
    <property type="match status" value="1"/>
</dbReference>
<evidence type="ECO:0000256" key="9">
    <source>
        <dbReference type="ARBA" id="ARBA00022917"/>
    </source>
</evidence>
<dbReference type="SUPFAM" id="SSF52374">
    <property type="entry name" value="Nucleotidylyl transferase"/>
    <property type="match status" value="1"/>
</dbReference>
<dbReference type="PATRIC" id="fig|1675527.3.peg.2990"/>
<dbReference type="Gene3D" id="2.20.28.20">
    <property type="entry name" value="Methionyl-tRNA synthetase, Zn-domain"/>
    <property type="match status" value="1"/>
</dbReference>
<keyword evidence="5 12" id="KW-0436">Ligase</keyword>
<evidence type="ECO:0000256" key="4">
    <source>
        <dbReference type="ARBA" id="ARBA00022490"/>
    </source>
</evidence>
<feature type="short sequence motif" description="'HIGH' region" evidence="12">
    <location>
        <begin position="11"/>
        <end position="21"/>
    </location>
</feature>
<dbReference type="PRINTS" id="PR01041">
    <property type="entry name" value="TRNASYNTHMET"/>
</dbReference>
<dbReference type="InterPro" id="IPR041872">
    <property type="entry name" value="Anticodon_Met"/>
</dbReference>
<dbReference type="GO" id="GO:0006431">
    <property type="term" value="P:methionyl-tRNA aminoacylation"/>
    <property type="evidence" value="ECO:0007669"/>
    <property type="project" value="UniProtKB-UniRule"/>
</dbReference>
<feature type="domain" description="Methionyl-tRNA synthetase anticodon-binding" evidence="14">
    <location>
        <begin position="419"/>
        <end position="569"/>
    </location>
</feature>
<evidence type="ECO:0000313" key="15">
    <source>
        <dbReference type="EMBL" id="KMW57888.1"/>
    </source>
</evidence>
<organism evidence="15 16">
    <name type="scientific">Candidatus Rhodobacter oscarellae</name>
    <dbReference type="NCBI Taxonomy" id="1675527"/>
    <lineage>
        <taxon>Bacteria</taxon>
        <taxon>Pseudomonadati</taxon>
        <taxon>Pseudomonadota</taxon>
        <taxon>Alphaproteobacteria</taxon>
        <taxon>Rhodobacterales</taxon>
        <taxon>Rhodobacter group</taxon>
        <taxon>Rhodobacter</taxon>
    </lineage>
</organism>
<comment type="cofactor">
    <cofactor evidence="12">
        <name>Zn(2+)</name>
        <dbReference type="ChEBI" id="CHEBI:29105"/>
    </cofactor>
    <text evidence="12">Binds 1 zinc ion per subunit.</text>
</comment>
<evidence type="ECO:0000256" key="11">
    <source>
        <dbReference type="ARBA" id="ARBA00047364"/>
    </source>
</evidence>
<keyword evidence="12" id="KW-0479">Metal-binding</keyword>
<protein>
    <recommendedName>
        <fullName evidence="12">Methionine--tRNA ligase</fullName>
        <ecNumber evidence="12">6.1.1.10</ecNumber>
    </recommendedName>
    <alternativeName>
        <fullName evidence="12">Methionyl-tRNA synthetase</fullName>
        <shortName evidence="12">MetRS</shortName>
    </alternativeName>
</protein>
<keyword evidence="16" id="KW-1185">Reference proteome</keyword>
<evidence type="ECO:0000256" key="2">
    <source>
        <dbReference type="ARBA" id="ARBA00004496"/>
    </source>
</evidence>
<comment type="function">
    <text evidence="1 12">Is required not only for elongation of protein synthesis but also for the initiation of all mRNA translation through initiator tRNA(fMet) aminoacylation.</text>
</comment>
<dbReference type="EMBL" id="LFTY01000002">
    <property type="protein sequence ID" value="KMW57888.1"/>
    <property type="molecule type" value="Genomic_DNA"/>
</dbReference>
<dbReference type="Pfam" id="PF09334">
    <property type="entry name" value="tRNA-synt_1g"/>
    <property type="match status" value="1"/>
</dbReference>
<evidence type="ECO:0000256" key="1">
    <source>
        <dbReference type="ARBA" id="ARBA00003314"/>
    </source>
</evidence>
<dbReference type="AlphaFoldDB" id="A0A0J9GWG4"/>
<dbReference type="EC" id="6.1.1.10" evidence="12"/>
<dbReference type="PANTHER" id="PTHR45765">
    <property type="entry name" value="METHIONINE--TRNA LIGASE"/>
    <property type="match status" value="1"/>
</dbReference>
<dbReference type="STRING" id="1675527.AIOL_002856"/>
<feature type="binding site" evidence="12">
    <location>
        <position position="347"/>
    </location>
    <ligand>
        <name>ATP</name>
        <dbReference type="ChEBI" id="CHEBI:30616"/>
    </ligand>
</feature>
<dbReference type="Pfam" id="PF19303">
    <property type="entry name" value="Anticodon_3"/>
    <property type="match status" value="1"/>
</dbReference>
<dbReference type="HAMAP" id="MF_00098">
    <property type="entry name" value="Met_tRNA_synth_type1"/>
    <property type="match status" value="1"/>
</dbReference>
<dbReference type="GO" id="GO:0005524">
    <property type="term" value="F:ATP binding"/>
    <property type="evidence" value="ECO:0007669"/>
    <property type="project" value="UniProtKB-UniRule"/>
</dbReference>
<comment type="subcellular location">
    <subcellularLocation>
        <location evidence="2 12">Cytoplasm</location>
    </subcellularLocation>
</comment>
<sequence length="569" mass="63883">MARVLITSAIPYINGIKHLGNLVGSQLPADLYARYMRARGHEVMFLCATDEHGTPAELAAAKAGKPVAEYCAEMWQVQKDLSDGFRLSFDHFGRSSSAQNRKLTQHFARVLDEAGLIAEVSETQMYSHADGRFLPDRYIEGTCPNCGFESARGDQCDNCTKQLNPVELINPRSTISGSTDLEMRETKHLHLRQSTMKDRLEEWIDSREGWPILTTSIAKKWLNDGDGLQDRGITRDLDWGVPVQKGDAPWPGMEGKVFYVWFDAPIEYIACAQEWVDAGKGEDWARWWRTDKGAEDVRYVQFMGKDNVPFHTLSFPVTILGSGEPWKLVDYIKSFNYLNYDGGQFSTSRGRGVFMDQALEILPSDYWRWWLLSHAPENSDSEFTWENFQASVNKDLADVLGNFVSRVTKFCRSKFGEAVPEGGAYGPQEDALMAELTRRLGAYQGHMEAIEIRKAATELRAMWAAGNEYLQDAAPWAAFKEDPARAAAIVRLSLNLIRLYTVLSAPFVPDAAAALRTAMACDDAWPTDVESALNALPAGHGFSVPENLFRKITDEEREGWQAQFAGVRD</sequence>
<feature type="binding site" evidence="12">
    <location>
        <position position="159"/>
    </location>
    <ligand>
        <name>Zn(2+)</name>
        <dbReference type="ChEBI" id="CHEBI:29105"/>
    </ligand>
</feature>
<reference evidence="15 16" key="1">
    <citation type="submission" date="2015-06" db="EMBL/GenBank/DDBJ databases">
        <title>Draft genome sequence of an Alphaproteobacteria species associated to the Mediterranean sponge Oscarella lobularis.</title>
        <authorList>
            <person name="Jourda C."/>
            <person name="Santini S."/>
            <person name="Claverie J.-M."/>
        </authorList>
    </citation>
    <scope>NUCLEOTIDE SEQUENCE [LARGE SCALE GENOMIC DNA]</scope>
    <source>
        <strain evidence="15">IGS</strain>
    </source>
</reference>
<comment type="catalytic activity">
    <reaction evidence="11 12">
        <text>tRNA(Met) + L-methionine + ATP = L-methionyl-tRNA(Met) + AMP + diphosphate</text>
        <dbReference type="Rhea" id="RHEA:13481"/>
        <dbReference type="Rhea" id="RHEA-COMP:9667"/>
        <dbReference type="Rhea" id="RHEA-COMP:9698"/>
        <dbReference type="ChEBI" id="CHEBI:30616"/>
        <dbReference type="ChEBI" id="CHEBI:33019"/>
        <dbReference type="ChEBI" id="CHEBI:57844"/>
        <dbReference type="ChEBI" id="CHEBI:78442"/>
        <dbReference type="ChEBI" id="CHEBI:78530"/>
        <dbReference type="ChEBI" id="CHEBI:456215"/>
        <dbReference type="EC" id="6.1.1.10"/>
    </reaction>
</comment>
<dbReference type="SUPFAM" id="SSF57770">
    <property type="entry name" value="Methionyl-tRNA synthetase (MetRS), Zn-domain"/>
    <property type="match status" value="1"/>
</dbReference>
<dbReference type="OrthoDB" id="9810191at2"/>
<dbReference type="Gene3D" id="1.10.730.10">
    <property type="entry name" value="Isoleucyl-tRNA Synthetase, Domain 1"/>
    <property type="match status" value="1"/>
</dbReference>
<dbReference type="InterPro" id="IPR014758">
    <property type="entry name" value="Met-tRNA_synth"/>
</dbReference>
<dbReference type="Proteomes" id="UP000037178">
    <property type="component" value="Unassembled WGS sequence"/>
</dbReference>
<comment type="caution">
    <text evidence="15">The sequence shown here is derived from an EMBL/GenBank/DDBJ whole genome shotgun (WGS) entry which is preliminary data.</text>
</comment>
<feature type="binding site" evidence="12">
    <location>
        <position position="143"/>
    </location>
    <ligand>
        <name>Zn(2+)</name>
        <dbReference type="ChEBI" id="CHEBI:29105"/>
    </ligand>
</feature>
<dbReference type="GO" id="GO:0017101">
    <property type="term" value="C:aminoacyl-tRNA synthetase multienzyme complex"/>
    <property type="evidence" value="ECO:0007669"/>
    <property type="project" value="TreeGrafter"/>
</dbReference>
<dbReference type="CDD" id="cd07957">
    <property type="entry name" value="Anticodon_Ia_Met"/>
    <property type="match status" value="1"/>
</dbReference>
<feature type="binding site" evidence="12">
    <location>
        <position position="146"/>
    </location>
    <ligand>
        <name>Zn(2+)</name>
        <dbReference type="ChEBI" id="CHEBI:29105"/>
    </ligand>
</feature>
<comment type="similarity">
    <text evidence="3 12">Belongs to the class-I aminoacyl-tRNA synthetase family. MetG type 1 subfamily.</text>
</comment>
<evidence type="ECO:0000313" key="16">
    <source>
        <dbReference type="Proteomes" id="UP000037178"/>
    </source>
</evidence>
<accession>A0A0J9GWG4</accession>
<name>A0A0J9GWG4_9RHOB</name>
<dbReference type="FunFam" id="2.20.28.20:FF:000001">
    <property type="entry name" value="Methionine--tRNA ligase"/>
    <property type="match status" value="1"/>
</dbReference>
<dbReference type="InterPro" id="IPR015413">
    <property type="entry name" value="Methionyl/Leucyl_tRNA_Synth"/>
</dbReference>
<dbReference type="GO" id="GO:0005829">
    <property type="term" value="C:cytosol"/>
    <property type="evidence" value="ECO:0007669"/>
    <property type="project" value="TreeGrafter"/>
</dbReference>
<evidence type="ECO:0000256" key="6">
    <source>
        <dbReference type="ARBA" id="ARBA00022741"/>
    </source>
</evidence>
<keyword evidence="6 12" id="KW-0547">Nucleotide-binding</keyword>
<keyword evidence="7 12" id="KW-0862">Zinc</keyword>
<keyword evidence="10 12" id="KW-0030">Aminoacyl-tRNA synthetase</keyword>
<dbReference type="RefSeq" id="WP_049643564.1">
    <property type="nucleotide sequence ID" value="NZ_LFTY01000002.1"/>
</dbReference>
<dbReference type="InterPro" id="IPR029038">
    <property type="entry name" value="MetRS_Zn"/>
</dbReference>
<dbReference type="InterPro" id="IPR023458">
    <property type="entry name" value="Met-tRNA_ligase_1"/>
</dbReference>